<dbReference type="PANTHER" id="PTHR24104">
    <property type="entry name" value="E3 UBIQUITIN-PROTEIN LIGASE NHLRC1-RELATED"/>
    <property type="match status" value="1"/>
</dbReference>
<dbReference type="Gene3D" id="2.120.10.30">
    <property type="entry name" value="TolB, C-terminal domain"/>
    <property type="match status" value="1"/>
</dbReference>
<evidence type="ECO:0000313" key="5">
    <source>
        <dbReference type="EMBL" id="EEN62917.1"/>
    </source>
</evidence>
<keyword evidence="4" id="KW-0812">Transmembrane</keyword>
<accession>C3YA08</accession>
<protein>
    <recommendedName>
        <fullName evidence="6">SMP-30/Gluconolactonase/LRE-like region domain-containing protein</fullName>
    </recommendedName>
</protein>
<dbReference type="PANTHER" id="PTHR24104:SF50">
    <property type="entry name" value="SMP-30_GLUCONOLACTONASE_LRE-LIKE REGION DOMAIN-CONTAINING PROTEIN"/>
    <property type="match status" value="1"/>
</dbReference>
<feature type="transmembrane region" description="Helical" evidence="4">
    <location>
        <begin position="315"/>
        <end position="337"/>
    </location>
</feature>
<dbReference type="EMBL" id="GG666493">
    <property type="protein sequence ID" value="EEN62917.1"/>
    <property type="molecule type" value="Genomic_DNA"/>
</dbReference>
<dbReference type="eggNOG" id="KOG2177">
    <property type="taxonomic scope" value="Eukaryota"/>
</dbReference>
<dbReference type="CDD" id="cd05819">
    <property type="entry name" value="NHL"/>
    <property type="match status" value="1"/>
</dbReference>
<feature type="repeat" description="NHL" evidence="2">
    <location>
        <begin position="436"/>
        <end position="479"/>
    </location>
</feature>
<evidence type="ECO:0000256" key="1">
    <source>
        <dbReference type="ARBA" id="ARBA00022737"/>
    </source>
</evidence>
<keyword evidence="4" id="KW-0472">Membrane</keyword>
<feature type="compositionally biased region" description="Acidic residues" evidence="3">
    <location>
        <begin position="144"/>
        <end position="155"/>
    </location>
</feature>
<gene>
    <name evidence="5" type="ORF">BRAFLDRAFT_91676</name>
</gene>
<sequence length="721" mass="78870">MALYKTSSEQEQSKECFQEDKFTLRCTTCGTTYLRGSNPHEEDTDAMNDTCHPPITLPTDPMCQANARDPNPAYKPTTANSNEIDKENVQNPNRLYPQNPPQPNGHSAPDVFHPSAEADTPNLQPYAVSRPQELEYKPNSTLASDDDSTGVQEHDDDDVFLPTYLATQHHNLDATLVPSRNEDDNLCIQPYAVRYQDDDDDNTAPTAGDTANENGQKDDIIRPYATAYMCQENILRHDQRSEETRPKEHLQRAKTVSNRNINVPVNLAGGNASSSDLYTIIQNSLRPNPMYAPQNDRKESVFGNLSGCTNGRVCVAVVTAAFIAFLIIGWTVTWLYFSGKNQDTHTPMTSAMLATYTPSGPPECCSFERKGGANLTVMSTGTPTAINVTLSSASIKSESAALPKTYEGPHGIALPKTSDSPPDATQPKASSISQEKIVFGGPGVSPGRFSMNRAVAVSADGEIFVTDKVNKRVQVFDINGVFLRLFPTVTSVVSSRYHQQKILPTDICIDGEGHPWVVGQKKFGYGGPVYVVQYSRSDIPLPLTSFGVNGQSNSWSNDVAMALDVRYKKIIIIILQGILMYHTNGSFYRSMERAPRPSTTFNQFLYVTTAIGGRVLVTDSTYNTVHVFGHSGRRLFGFGGSGGDNQLLRPMGVYADNSGHVLVANYEKDRVDMFTSSGQFVRTIVEIEKPCGIAVGPGGQLVVTNVVNNTVTIYPGTMLNP</sequence>
<feature type="region of interest" description="Disordered" evidence="3">
    <location>
        <begin position="411"/>
        <end position="432"/>
    </location>
</feature>
<dbReference type="Pfam" id="PF01436">
    <property type="entry name" value="NHL"/>
    <property type="match status" value="1"/>
</dbReference>
<dbReference type="InterPro" id="IPR011042">
    <property type="entry name" value="6-blade_b-propeller_TolB-like"/>
</dbReference>
<dbReference type="SUPFAM" id="SSF63829">
    <property type="entry name" value="Calcium-dependent phosphotriesterase"/>
    <property type="match status" value="1"/>
</dbReference>
<evidence type="ECO:0000256" key="3">
    <source>
        <dbReference type="SAM" id="MobiDB-lite"/>
    </source>
</evidence>
<evidence type="ECO:0008006" key="6">
    <source>
        <dbReference type="Google" id="ProtNLM"/>
    </source>
</evidence>
<keyword evidence="4" id="KW-1133">Transmembrane helix</keyword>
<dbReference type="AlphaFoldDB" id="C3YA08"/>
<feature type="region of interest" description="Disordered" evidence="3">
    <location>
        <begin position="195"/>
        <end position="219"/>
    </location>
</feature>
<dbReference type="InterPro" id="IPR001258">
    <property type="entry name" value="NHL_repeat"/>
</dbReference>
<evidence type="ECO:0000256" key="2">
    <source>
        <dbReference type="PROSITE-ProRule" id="PRU00504"/>
    </source>
</evidence>
<name>C3YA08_BRAFL</name>
<reference evidence="5" key="1">
    <citation type="journal article" date="2008" name="Nature">
        <title>The amphioxus genome and the evolution of the chordate karyotype.</title>
        <authorList>
            <consortium name="US DOE Joint Genome Institute (JGI-PGF)"/>
            <person name="Putnam N.H."/>
            <person name="Butts T."/>
            <person name="Ferrier D.E.K."/>
            <person name="Furlong R.F."/>
            <person name="Hellsten U."/>
            <person name="Kawashima T."/>
            <person name="Robinson-Rechavi M."/>
            <person name="Shoguchi E."/>
            <person name="Terry A."/>
            <person name="Yu J.-K."/>
            <person name="Benito-Gutierrez E.L."/>
            <person name="Dubchak I."/>
            <person name="Garcia-Fernandez J."/>
            <person name="Gibson-Brown J.J."/>
            <person name="Grigoriev I.V."/>
            <person name="Horton A.C."/>
            <person name="de Jong P.J."/>
            <person name="Jurka J."/>
            <person name="Kapitonov V.V."/>
            <person name="Kohara Y."/>
            <person name="Kuroki Y."/>
            <person name="Lindquist E."/>
            <person name="Lucas S."/>
            <person name="Osoegawa K."/>
            <person name="Pennacchio L.A."/>
            <person name="Salamov A.A."/>
            <person name="Satou Y."/>
            <person name="Sauka-Spengler T."/>
            <person name="Schmutz J."/>
            <person name="Shin-I T."/>
            <person name="Toyoda A."/>
            <person name="Bronner-Fraser M."/>
            <person name="Fujiyama A."/>
            <person name="Holland L.Z."/>
            <person name="Holland P.W.H."/>
            <person name="Satoh N."/>
            <person name="Rokhsar D.S."/>
        </authorList>
    </citation>
    <scope>NUCLEOTIDE SEQUENCE [LARGE SCALE GENOMIC DNA]</scope>
    <source>
        <strain evidence="5">S238N-H82</strain>
        <tissue evidence="5">Testes</tissue>
    </source>
</reference>
<organism>
    <name type="scientific">Branchiostoma floridae</name>
    <name type="common">Florida lancelet</name>
    <name type="synonym">Amphioxus</name>
    <dbReference type="NCBI Taxonomy" id="7739"/>
    <lineage>
        <taxon>Eukaryota</taxon>
        <taxon>Metazoa</taxon>
        <taxon>Chordata</taxon>
        <taxon>Cephalochordata</taxon>
        <taxon>Leptocardii</taxon>
        <taxon>Amphioxiformes</taxon>
        <taxon>Branchiostomatidae</taxon>
        <taxon>Branchiostoma</taxon>
    </lineage>
</organism>
<keyword evidence="1" id="KW-0677">Repeat</keyword>
<evidence type="ECO:0000256" key="4">
    <source>
        <dbReference type="SAM" id="Phobius"/>
    </source>
</evidence>
<dbReference type="PROSITE" id="PS51125">
    <property type="entry name" value="NHL"/>
    <property type="match status" value="1"/>
</dbReference>
<feature type="compositionally biased region" description="Polar residues" evidence="3">
    <location>
        <begin position="203"/>
        <end position="214"/>
    </location>
</feature>
<feature type="region of interest" description="Disordered" evidence="3">
    <location>
        <begin position="35"/>
        <end position="155"/>
    </location>
</feature>
<dbReference type="InParanoid" id="C3YA08"/>
<dbReference type="InterPro" id="IPR050952">
    <property type="entry name" value="TRIM-NHL_E3_ligases"/>
</dbReference>
<proteinExistence type="predicted"/>